<accession>A0A7C6A7G2</accession>
<dbReference type="EMBL" id="DRZX01000115">
    <property type="protein sequence ID" value="HHS48697.1"/>
    <property type="molecule type" value="Genomic_DNA"/>
</dbReference>
<reference evidence="2" key="1">
    <citation type="journal article" date="2020" name="mSystems">
        <title>Genome- and Community-Level Interaction Insights into Carbon Utilization and Element Cycling Functions of Hydrothermarchaeota in Hydrothermal Sediment.</title>
        <authorList>
            <person name="Zhou Z."/>
            <person name="Liu Y."/>
            <person name="Xu W."/>
            <person name="Pan J."/>
            <person name="Luo Z.H."/>
            <person name="Li M."/>
        </authorList>
    </citation>
    <scope>NUCLEOTIDE SEQUENCE [LARGE SCALE GENOMIC DNA]</scope>
    <source>
        <strain evidence="2">SpSt-1135</strain>
    </source>
</reference>
<dbReference type="Gene3D" id="3.40.50.2300">
    <property type="match status" value="1"/>
</dbReference>
<dbReference type="GO" id="GO:0000160">
    <property type="term" value="P:phosphorelay signal transduction system"/>
    <property type="evidence" value="ECO:0007669"/>
    <property type="project" value="InterPro"/>
</dbReference>
<name>A0A7C6A7G2_DESAE</name>
<dbReference type="AlphaFoldDB" id="A0A7C6A7G2"/>
<evidence type="ECO:0000259" key="1">
    <source>
        <dbReference type="Pfam" id="PF00072"/>
    </source>
</evidence>
<dbReference type="InterPro" id="IPR011006">
    <property type="entry name" value="CheY-like_superfamily"/>
</dbReference>
<sequence length="92" mass="10761">MCFTTTCGKCYSTFYIEDQYKSLKPDIVFIDINIPKIDGIELSKIISSTKVGVIFITVYDDYAVDAFELNEMRQNRKKLTKFPLKKRVRFIC</sequence>
<dbReference type="SUPFAM" id="SSF52172">
    <property type="entry name" value="CheY-like"/>
    <property type="match status" value="1"/>
</dbReference>
<dbReference type="InterPro" id="IPR001789">
    <property type="entry name" value="Sig_transdc_resp-reg_receiver"/>
</dbReference>
<comment type="caution">
    <text evidence="2">The sequence shown here is derived from an EMBL/GenBank/DDBJ whole genome shotgun (WGS) entry which is preliminary data.</text>
</comment>
<evidence type="ECO:0000313" key="2">
    <source>
        <dbReference type="EMBL" id="HHS48697.1"/>
    </source>
</evidence>
<organism evidence="2">
    <name type="scientific">Desulfurella acetivorans</name>
    <dbReference type="NCBI Taxonomy" id="33002"/>
    <lineage>
        <taxon>Bacteria</taxon>
        <taxon>Pseudomonadati</taxon>
        <taxon>Campylobacterota</taxon>
        <taxon>Desulfurellia</taxon>
        <taxon>Desulfurellales</taxon>
        <taxon>Desulfurellaceae</taxon>
        <taxon>Desulfurella</taxon>
    </lineage>
</organism>
<protein>
    <submittedName>
        <fullName evidence="2">Response regulator</fullName>
    </submittedName>
</protein>
<dbReference type="Proteomes" id="UP000886400">
    <property type="component" value="Unassembled WGS sequence"/>
</dbReference>
<gene>
    <name evidence="2" type="ORF">ENM99_02405</name>
</gene>
<dbReference type="Pfam" id="PF00072">
    <property type="entry name" value="Response_reg"/>
    <property type="match status" value="1"/>
</dbReference>
<feature type="domain" description="Response regulatory" evidence="1">
    <location>
        <begin position="16"/>
        <end position="86"/>
    </location>
</feature>
<proteinExistence type="predicted"/>